<feature type="region of interest" description="Disordered" evidence="8">
    <location>
        <begin position="22"/>
        <end position="55"/>
    </location>
</feature>
<keyword evidence="11" id="KW-1185">Reference proteome</keyword>
<evidence type="ECO:0000256" key="5">
    <source>
        <dbReference type="ARBA" id="ARBA00022801"/>
    </source>
</evidence>
<evidence type="ECO:0000256" key="7">
    <source>
        <dbReference type="ARBA" id="ARBA00023134"/>
    </source>
</evidence>
<dbReference type="SUPFAM" id="SSF52540">
    <property type="entry name" value="P-loop containing nucleoside triphosphate hydrolases"/>
    <property type="match status" value="1"/>
</dbReference>
<comment type="similarity">
    <text evidence="1">Belongs to the SIMIBI class G3E GTPase family. HypB/HupM subfamily.</text>
</comment>
<dbReference type="PANTHER" id="PTHR30134:SF2">
    <property type="entry name" value="HYDROGENASE MATURATION FACTOR HYPB"/>
    <property type="match status" value="1"/>
</dbReference>
<feature type="domain" description="CobW/HypB/UreG nucleotide-binding" evidence="9">
    <location>
        <begin position="94"/>
        <end position="252"/>
    </location>
</feature>
<evidence type="ECO:0000256" key="8">
    <source>
        <dbReference type="SAM" id="MobiDB-lite"/>
    </source>
</evidence>
<sequence>MCATCGCGDDAAALIRVPHDRQHAEGHEHAHAADHQHARDHHHPHEHAHGPDADHVHLPATETVTLELKVLAKNDELAQRNRAWLAERGIVALNMTSSPGAGKTTLLERTIRESGQSPIAVIEGDQATLLDAERIKATGCRVVQVNTGAGCHLDAEMMYRALEALDPAPGTLLFVENVGNLVCPALFDLGEREKVVVISVTEGTDKPLKYPHMFQAAGLVLVNKTDLLPYVDFDLDRCREYIHSIHPGVEVLPLSVSSGKGLSTWYDWLVARRGAADPAALEEAAGHA</sequence>
<dbReference type="Gene3D" id="3.40.50.300">
    <property type="entry name" value="P-loop containing nucleotide triphosphate hydrolases"/>
    <property type="match status" value="1"/>
</dbReference>
<keyword evidence="3" id="KW-0479">Metal-binding</keyword>
<evidence type="ECO:0000256" key="1">
    <source>
        <dbReference type="ARBA" id="ARBA00006211"/>
    </source>
</evidence>
<dbReference type="CDD" id="cd05390">
    <property type="entry name" value="HypB"/>
    <property type="match status" value="1"/>
</dbReference>
<proteinExistence type="inferred from homology"/>
<accession>A0ABV2XC09</accession>
<evidence type="ECO:0000313" key="10">
    <source>
        <dbReference type="EMBL" id="MEU2123425.1"/>
    </source>
</evidence>
<dbReference type="InterPro" id="IPR027417">
    <property type="entry name" value="P-loop_NTPase"/>
</dbReference>
<dbReference type="Pfam" id="PF02492">
    <property type="entry name" value="cobW"/>
    <property type="match status" value="1"/>
</dbReference>
<dbReference type="NCBIfam" id="TIGR00073">
    <property type="entry name" value="hypB"/>
    <property type="match status" value="1"/>
</dbReference>
<dbReference type="EMBL" id="JBEYBR010000039">
    <property type="protein sequence ID" value="MEU2123425.1"/>
    <property type="molecule type" value="Genomic_DNA"/>
</dbReference>
<evidence type="ECO:0000256" key="2">
    <source>
        <dbReference type="ARBA" id="ARBA00022596"/>
    </source>
</evidence>
<name>A0ABV2XC09_9NOCA</name>
<organism evidence="10 11">
    <name type="scientific">Nocardia niwae</name>
    <dbReference type="NCBI Taxonomy" id="626084"/>
    <lineage>
        <taxon>Bacteria</taxon>
        <taxon>Bacillati</taxon>
        <taxon>Actinomycetota</taxon>
        <taxon>Actinomycetes</taxon>
        <taxon>Mycobacteriales</taxon>
        <taxon>Nocardiaceae</taxon>
        <taxon>Nocardia</taxon>
    </lineage>
</organism>
<comment type="caution">
    <text evidence="10">The sequence shown here is derived from an EMBL/GenBank/DDBJ whole genome shotgun (WGS) entry which is preliminary data.</text>
</comment>
<evidence type="ECO:0000256" key="6">
    <source>
        <dbReference type="ARBA" id="ARBA00022833"/>
    </source>
</evidence>
<keyword evidence="2" id="KW-0533">Nickel</keyword>
<keyword evidence="7" id="KW-0342">GTP-binding</keyword>
<reference evidence="10 11" key="1">
    <citation type="submission" date="2024-06" db="EMBL/GenBank/DDBJ databases">
        <title>The Natural Products Discovery Center: Release of the First 8490 Sequenced Strains for Exploring Actinobacteria Biosynthetic Diversity.</title>
        <authorList>
            <person name="Kalkreuter E."/>
            <person name="Kautsar S.A."/>
            <person name="Yang D."/>
            <person name="Bader C.D."/>
            <person name="Teijaro C.N."/>
            <person name="Fluegel L."/>
            <person name="Davis C.M."/>
            <person name="Simpson J.R."/>
            <person name="Lauterbach L."/>
            <person name="Steele A.D."/>
            <person name="Gui C."/>
            <person name="Meng S."/>
            <person name="Li G."/>
            <person name="Viehrig K."/>
            <person name="Ye F."/>
            <person name="Su P."/>
            <person name="Kiefer A.F."/>
            <person name="Nichols A."/>
            <person name="Cepeda A.J."/>
            <person name="Yan W."/>
            <person name="Fan B."/>
            <person name="Jiang Y."/>
            <person name="Adhikari A."/>
            <person name="Zheng C.-J."/>
            <person name="Schuster L."/>
            <person name="Cowan T.M."/>
            <person name="Smanski M.J."/>
            <person name="Chevrette M.G."/>
            <person name="De Carvalho L.P.S."/>
            <person name="Shen B."/>
        </authorList>
    </citation>
    <scope>NUCLEOTIDE SEQUENCE [LARGE SCALE GENOMIC DNA]</scope>
    <source>
        <strain evidence="10 11">NPDC019434</strain>
    </source>
</reference>
<dbReference type="PANTHER" id="PTHR30134">
    <property type="entry name" value="HYDROGENASE PROTEIN ASSEMBLY PROTEIN, NICKEL CHAPERONE"/>
    <property type="match status" value="1"/>
</dbReference>
<keyword evidence="6" id="KW-0862">Zinc</keyword>
<gene>
    <name evidence="10" type="primary">hypB</name>
    <name evidence="10" type="ORF">ABZ507_16575</name>
</gene>
<evidence type="ECO:0000256" key="3">
    <source>
        <dbReference type="ARBA" id="ARBA00022723"/>
    </source>
</evidence>
<evidence type="ECO:0000256" key="4">
    <source>
        <dbReference type="ARBA" id="ARBA00022741"/>
    </source>
</evidence>
<keyword evidence="5" id="KW-0378">Hydrolase</keyword>
<dbReference type="RefSeq" id="WP_063021100.1">
    <property type="nucleotide sequence ID" value="NZ_JBEYBR010000039.1"/>
</dbReference>
<evidence type="ECO:0000313" key="11">
    <source>
        <dbReference type="Proteomes" id="UP001550535"/>
    </source>
</evidence>
<keyword evidence="4" id="KW-0547">Nucleotide-binding</keyword>
<protein>
    <submittedName>
        <fullName evidence="10">Hydrogenase nickel incorporation protein HypB</fullName>
    </submittedName>
</protein>
<evidence type="ECO:0000259" key="9">
    <source>
        <dbReference type="Pfam" id="PF02492"/>
    </source>
</evidence>
<dbReference type="InterPro" id="IPR003495">
    <property type="entry name" value="CobW/HypB/UreG_nucleotide-bd"/>
</dbReference>
<dbReference type="Proteomes" id="UP001550535">
    <property type="component" value="Unassembled WGS sequence"/>
</dbReference>
<feature type="compositionally biased region" description="Basic and acidic residues" evidence="8">
    <location>
        <begin position="22"/>
        <end position="37"/>
    </location>
</feature>
<dbReference type="InterPro" id="IPR004392">
    <property type="entry name" value="Hyd_mat_HypB"/>
</dbReference>